<gene>
    <name evidence="2" type="ORF">HJC23_012547</name>
</gene>
<comment type="caution">
    <text evidence="2">The sequence shown here is derived from an EMBL/GenBank/DDBJ whole genome shotgun (WGS) entry which is preliminary data.</text>
</comment>
<sequence>MIPGSDIPTTNSKRVTGNPRQQLPYETMIPPSLIDYDVDHRLSWNNNNDRSNNNSNNDADEDPCREILLTLPDEIRQSGQGAQLNHYLLSAVMATYLNKALVVAENPHYEYESGRPSKDLYDGGSQFGCPVDAFEDDGTTLRADFPLGLSRLIQVPQWVSRGCPVPTCGGTMSYDDWRAARSTDVKEVTCVEEDGREITVTVFSVDGRGPYLEMFRTDMVDRSTETSIRRAQEWAMRLGATPDEARSFSQLTSYYEIYDYAAARINESGLIRFQPWIARDVERRIQSLQLPSSEGYDSMHIRRGDKLIMEAAEDVRAFWRSKGYGEGEDVPSNYVPFWHYVEMAWGACEESAHGGDGDAMTRREKSPIFVYIATDDPETVRQEVESLPKSTDGASVVNKCHDTAQFVFASSSKETRFHLKDGGSADDCHSAYERNIAALADLFVLARSDKFVGDYNSNWGRIIRIFRLFLNNDITSGDGRSKPMTTMKDMVVAWGHGHPEPGL</sequence>
<proteinExistence type="predicted"/>
<evidence type="ECO:0000313" key="3">
    <source>
        <dbReference type="Proteomes" id="UP001516023"/>
    </source>
</evidence>
<evidence type="ECO:0000256" key="1">
    <source>
        <dbReference type="SAM" id="MobiDB-lite"/>
    </source>
</evidence>
<protein>
    <submittedName>
        <fullName evidence="2">Uncharacterized protein</fullName>
    </submittedName>
</protein>
<reference evidence="2 3" key="1">
    <citation type="journal article" date="2020" name="G3 (Bethesda)">
        <title>Improved Reference Genome for Cyclotella cryptica CCMP332, a Model for Cell Wall Morphogenesis, Salinity Adaptation, and Lipid Production in Diatoms (Bacillariophyta).</title>
        <authorList>
            <person name="Roberts W.R."/>
            <person name="Downey K.M."/>
            <person name="Ruck E.C."/>
            <person name="Traller J.C."/>
            <person name="Alverson A.J."/>
        </authorList>
    </citation>
    <scope>NUCLEOTIDE SEQUENCE [LARGE SCALE GENOMIC DNA]</scope>
    <source>
        <strain evidence="2 3">CCMP332</strain>
    </source>
</reference>
<dbReference type="Proteomes" id="UP001516023">
    <property type="component" value="Unassembled WGS sequence"/>
</dbReference>
<dbReference type="PANTHER" id="PTHR13132">
    <property type="entry name" value="ALPHA- 1,6 -FUCOSYLTRANSFERASE"/>
    <property type="match status" value="1"/>
</dbReference>
<dbReference type="PANTHER" id="PTHR13132:SF29">
    <property type="entry name" value="ALPHA-(1,6)-FUCOSYLTRANSFERASE"/>
    <property type="match status" value="1"/>
</dbReference>
<accession>A0ABD3QQU5</accession>
<name>A0ABD3QQU5_9STRA</name>
<organism evidence="2 3">
    <name type="scientific">Cyclotella cryptica</name>
    <dbReference type="NCBI Taxonomy" id="29204"/>
    <lineage>
        <taxon>Eukaryota</taxon>
        <taxon>Sar</taxon>
        <taxon>Stramenopiles</taxon>
        <taxon>Ochrophyta</taxon>
        <taxon>Bacillariophyta</taxon>
        <taxon>Coscinodiscophyceae</taxon>
        <taxon>Thalassiosirophycidae</taxon>
        <taxon>Stephanodiscales</taxon>
        <taxon>Stephanodiscaceae</taxon>
        <taxon>Cyclotella</taxon>
    </lineage>
</organism>
<evidence type="ECO:0000313" key="2">
    <source>
        <dbReference type="EMBL" id="KAL3802528.1"/>
    </source>
</evidence>
<dbReference type="Gene3D" id="3.40.50.11350">
    <property type="match status" value="1"/>
</dbReference>
<feature type="compositionally biased region" description="Polar residues" evidence="1">
    <location>
        <begin position="7"/>
        <end position="21"/>
    </location>
</feature>
<keyword evidence="3" id="KW-1185">Reference proteome</keyword>
<feature type="region of interest" description="Disordered" evidence="1">
    <location>
        <begin position="1"/>
        <end position="25"/>
    </location>
</feature>
<dbReference type="EMBL" id="JABMIG020000019">
    <property type="protein sequence ID" value="KAL3802528.1"/>
    <property type="molecule type" value="Genomic_DNA"/>
</dbReference>
<dbReference type="AlphaFoldDB" id="A0ABD3QQU5"/>